<evidence type="ECO:0000313" key="3">
    <source>
        <dbReference type="Proteomes" id="UP000728968"/>
    </source>
</evidence>
<organism evidence="2 3">
    <name type="scientific">Fusobacterium mortiferum</name>
    <dbReference type="NCBI Taxonomy" id="850"/>
    <lineage>
        <taxon>Bacteria</taxon>
        <taxon>Fusobacteriati</taxon>
        <taxon>Fusobacteriota</taxon>
        <taxon>Fusobacteriia</taxon>
        <taxon>Fusobacteriales</taxon>
        <taxon>Fusobacteriaceae</taxon>
        <taxon>Fusobacterium</taxon>
    </lineage>
</organism>
<sequence length="101" mass="12174">MNIDKKIKEILKLMKEYRPSQDYFKVMVSVYACEMVVNLQPFDWEFYGDTLELALDEAIQELEESIRDKEEEEREARAERDYEDRVYWDIQGAKTGFVKSF</sequence>
<gene>
    <name evidence="2" type="ORF">H6A04_02140</name>
</gene>
<dbReference type="RefSeq" id="WP_204710552.1">
    <property type="nucleotide sequence ID" value="NZ_JACJLT010000011.1"/>
</dbReference>
<dbReference type="EMBL" id="JACJLT010000011">
    <property type="protein sequence ID" value="MBM6874472.1"/>
    <property type="molecule type" value="Genomic_DNA"/>
</dbReference>
<proteinExistence type="predicted"/>
<keyword evidence="3" id="KW-1185">Reference proteome</keyword>
<evidence type="ECO:0000256" key="1">
    <source>
        <dbReference type="SAM" id="Coils"/>
    </source>
</evidence>
<protein>
    <submittedName>
        <fullName evidence="2">Uncharacterized protein</fullName>
    </submittedName>
</protein>
<comment type="caution">
    <text evidence="2">The sequence shown here is derived from an EMBL/GenBank/DDBJ whole genome shotgun (WGS) entry which is preliminary data.</text>
</comment>
<accession>A0ABS2G0T7</accession>
<name>A0ABS2G0T7_FUSMR</name>
<dbReference type="Proteomes" id="UP000728968">
    <property type="component" value="Unassembled WGS sequence"/>
</dbReference>
<reference evidence="2 3" key="1">
    <citation type="journal article" date="2021" name="Sci. Rep.">
        <title>The distribution of antibiotic resistance genes in chicken gut microbiota commensals.</title>
        <authorList>
            <person name="Juricova H."/>
            <person name="Matiasovicova J."/>
            <person name="Kubasova T."/>
            <person name="Cejkova D."/>
            <person name="Rychlik I."/>
        </authorList>
    </citation>
    <scope>NUCLEOTIDE SEQUENCE [LARGE SCALE GENOMIC DNA]</scope>
    <source>
        <strain evidence="2 3">An425</strain>
    </source>
</reference>
<keyword evidence="1" id="KW-0175">Coiled coil</keyword>
<evidence type="ECO:0000313" key="2">
    <source>
        <dbReference type="EMBL" id="MBM6874472.1"/>
    </source>
</evidence>
<feature type="coiled-coil region" evidence="1">
    <location>
        <begin position="52"/>
        <end position="79"/>
    </location>
</feature>